<dbReference type="AlphaFoldDB" id="A0A212R601"/>
<dbReference type="InterPro" id="IPR011032">
    <property type="entry name" value="GroES-like_sf"/>
</dbReference>
<dbReference type="Proteomes" id="UP000197025">
    <property type="component" value="Unassembled WGS sequence"/>
</dbReference>
<dbReference type="NCBIfam" id="NF001531">
    <property type="entry name" value="PRK00364.2-2"/>
    <property type="match status" value="1"/>
</dbReference>
<dbReference type="OrthoDB" id="9806791at2"/>
<comment type="similarity">
    <text evidence="1 3 4">Belongs to the GroES chaperonin family.</text>
</comment>
<dbReference type="GO" id="GO:0051082">
    <property type="term" value="F:unfolded protein binding"/>
    <property type="evidence" value="ECO:0007669"/>
    <property type="project" value="TreeGrafter"/>
</dbReference>
<dbReference type="CDD" id="cd00320">
    <property type="entry name" value="cpn10"/>
    <property type="match status" value="1"/>
</dbReference>
<comment type="subcellular location">
    <subcellularLocation>
        <location evidence="3">Cytoplasm</location>
    </subcellularLocation>
</comment>
<dbReference type="FunFam" id="2.30.33.40:FF:000001">
    <property type="entry name" value="10 kDa chaperonin"/>
    <property type="match status" value="1"/>
</dbReference>
<keyword evidence="6" id="KW-1185">Reference proteome</keyword>
<dbReference type="HAMAP" id="MF_00580">
    <property type="entry name" value="CH10"/>
    <property type="match status" value="1"/>
</dbReference>
<dbReference type="PANTHER" id="PTHR10772:SF63">
    <property type="entry name" value="20 KDA CHAPERONIN, CHLOROPLASTIC"/>
    <property type="match status" value="1"/>
</dbReference>
<dbReference type="GO" id="GO:0005737">
    <property type="term" value="C:cytoplasm"/>
    <property type="evidence" value="ECO:0007669"/>
    <property type="project" value="UniProtKB-SubCell"/>
</dbReference>
<evidence type="ECO:0000256" key="1">
    <source>
        <dbReference type="ARBA" id="ARBA00006975"/>
    </source>
</evidence>
<evidence type="ECO:0000256" key="3">
    <source>
        <dbReference type="HAMAP-Rule" id="MF_00580"/>
    </source>
</evidence>
<name>A0A212R601_9CHLR</name>
<reference evidence="6" key="1">
    <citation type="submission" date="2017-06" db="EMBL/GenBank/DDBJ databases">
        <authorList>
            <person name="Varghese N."/>
            <person name="Submissions S."/>
        </authorList>
    </citation>
    <scope>NUCLEOTIDE SEQUENCE [LARGE SCALE GENOMIC DNA]</scope>
    <source>
        <strain evidence="6">JAD2</strain>
    </source>
</reference>
<dbReference type="GO" id="GO:0005524">
    <property type="term" value="F:ATP binding"/>
    <property type="evidence" value="ECO:0007669"/>
    <property type="project" value="InterPro"/>
</dbReference>
<comment type="function">
    <text evidence="3 4">Together with the chaperonin GroEL, plays an essential role in assisting protein folding. The GroEL-GroES system forms a nano-cage that allows encapsulation of the non-native substrate proteins and provides a physical environment optimized to promote and accelerate protein folding. GroES binds to the apical surface of the GroEL ring, thereby capping the opening of the GroEL channel.</text>
</comment>
<evidence type="ECO:0000256" key="4">
    <source>
        <dbReference type="RuleBase" id="RU000535"/>
    </source>
</evidence>
<accession>A0A212R601</accession>
<dbReference type="GO" id="GO:0044183">
    <property type="term" value="F:protein folding chaperone"/>
    <property type="evidence" value="ECO:0007669"/>
    <property type="project" value="InterPro"/>
</dbReference>
<gene>
    <name evidence="3" type="primary">groES</name>
    <name evidence="3" type="synonym">groS</name>
    <name evidence="5" type="ORF">SAMN02746019_00013330</name>
</gene>
<dbReference type="PRINTS" id="PR00297">
    <property type="entry name" value="CHAPERONIN10"/>
</dbReference>
<keyword evidence="3" id="KW-0963">Cytoplasm</keyword>
<dbReference type="GO" id="GO:0051087">
    <property type="term" value="F:protein-folding chaperone binding"/>
    <property type="evidence" value="ECO:0007669"/>
    <property type="project" value="TreeGrafter"/>
</dbReference>
<dbReference type="InterPro" id="IPR020818">
    <property type="entry name" value="Chaperonin_GroES"/>
</dbReference>
<dbReference type="SMART" id="SM00883">
    <property type="entry name" value="Cpn10"/>
    <property type="match status" value="1"/>
</dbReference>
<dbReference type="InParanoid" id="A0A212R601"/>
<sequence length="111" mass="12324">MAEERFPWQPLGSRVVIRPVEQESRTPSGLIIPETAKEKPQVGIVVAVGDDESIKVRVGDRVLFPKYSGNEVKVNGVEYLILDANDLLAYDAETRATLPEPKPARKGRRKA</sequence>
<dbReference type="InterPro" id="IPR037124">
    <property type="entry name" value="Chaperonin_GroES_sf"/>
</dbReference>
<dbReference type="GO" id="GO:0046872">
    <property type="term" value="F:metal ion binding"/>
    <property type="evidence" value="ECO:0007669"/>
    <property type="project" value="TreeGrafter"/>
</dbReference>
<evidence type="ECO:0000313" key="5">
    <source>
        <dbReference type="EMBL" id="SNB67492.1"/>
    </source>
</evidence>
<dbReference type="Gene3D" id="2.30.33.40">
    <property type="entry name" value="GroES chaperonin"/>
    <property type="match status" value="1"/>
</dbReference>
<dbReference type="SUPFAM" id="SSF50129">
    <property type="entry name" value="GroES-like"/>
    <property type="match status" value="1"/>
</dbReference>
<proteinExistence type="inferred from homology"/>
<organism evidence="5 6">
    <name type="scientific">Thermoflexus hugenholtzii JAD2</name>
    <dbReference type="NCBI Taxonomy" id="877466"/>
    <lineage>
        <taxon>Bacteria</taxon>
        <taxon>Bacillati</taxon>
        <taxon>Chloroflexota</taxon>
        <taxon>Thermoflexia</taxon>
        <taxon>Thermoflexales</taxon>
        <taxon>Thermoflexaceae</taxon>
        <taxon>Thermoflexus</taxon>
    </lineage>
</organism>
<protein>
    <recommendedName>
        <fullName evidence="3">Co-chaperonin GroES</fullName>
    </recommendedName>
    <alternativeName>
        <fullName evidence="3">10 kDa chaperonin</fullName>
    </alternativeName>
    <alternativeName>
        <fullName evidence="3">Chaperonin-10</fullName>
        <shortName evidence="3">Cpn10</shortName>
    </alternativeName>
</protein>
<dbReference type="PANTHER" id="PTHR10772">
    <property type="entry name" value="10 KDA HEAT SHOCK PROTEIN"/>
    <property type="match status" value="1"/>
</dbReference>
<evidence type="ECO:0000256" key="2">
    <source>
        <dbReference type="ARBA" id="ARBA00023186"/>
    </source>
</evidence>
<comment type="subunit">
    <text evidence="3">Heptamer of 7 subunits arranged in a ring. Interacts with the chaperonin GroEL.</text>
</comment>
<keyword evidence="2 3" id="KW-0143">Chaperone</keyword>
<evidence type="ECO:0000313" key="6">
    <source>
        <dbReference type="Proteomes" id="UP000197025"/>
    </source>
</evidence>
<dbReference type="EMBL" id="FYEK01000031">
    <property type="protein sequence ID" value="SNB67492.1"/>
    <property type="molecule type" value="Genomic_DNA"/>
</dbReference>
<dbReference type="Pfam" id="PF00166">
    <property type="entry name" value="Cpn10"/>
    <property type="match status" value="1"/>
</dbReference>